<dbReference type="Gene3D" id="1.20.1280.50">
    <property type="match status" value="1"/>
</dbReference>
<dbReference type="EMBL" id="AWUE01018340">
    <property type="protein sequence ID" value="OMO81133.1"/>
    <property type="molecule type" value="Genomic_DNA"/>
</dbReference>
<proteinExistence type="predicted"/>
<evidence type="ECO:0000313" key="2">
    <source>
        <dbReference type="EMBL" id="OMO81133.1"/>
    </source>
</evidence>
<dbReference type="Proteomes" id="UP000187203">
    <property type="component" value="Unassembled WGS sequence"/>
</dbReference>
<dbReference type="InterPro" id="IPR036047">
    <property type="entry name" value="F-box-like_dom_sf"/>
</dbReference>
<dbReference type="Pfam" id="PF00646">
    <property type="entry name" value="F-box"/>
    <property type="match status" value="1"/>
</dbReference>
<keyword evidence="3" id="KW-1185">Reference proteome</keyword>
<sequence length="62" mass="6853">MAATKKSNGVIYLPADLVIEILSKLPVKSIIRFNCVAKNWSGIQIPMAASSLNFIWTLKFSN</sequence>
<accession>A0A1R3IEX7</accession>
<evidence type="ECO:0000313" key="3">
    <source>
        <dbReference type="Proteomes" id="UP000187203"/>
    </source>
</evidence>
<dbReference type="AlphaFoldDB" id="A0A1R3IEX7"/>
<name>A0A1R3IEX7_9ROSI</name>
<reference evidence="3" key="1">
    <citation type="submission" date="2013-09" db="EMBL/GenBank/DDBJ databases">
        <title>Corchorus olitorius genome sequencing.</title>
        <authorList>
            <person name="Alam M."/>
            <person name="Haque M.S."/>
            <person name="Islam M.S."/>
            <person name="Emdad E.M."/>
            <person name="Islam M.M."/>
            <person name="Ahmed B."/>
            <person name="Halim A."/>
            <person name="Hossen Q.M.M."/>
            <person name="Hossain M.Z."/>
            <person name="Ahmed R."/>
            <person name="Khan M.M."/>
            <person name="Islam R."/>
            <person name="Rashid M.M."/>
            <person name="Khan S.A."/>
            <person name="Rahman M.S."/>
            <person name="Alam M."/>
            <person name="Yahiya A.S."/>
            <person name="Khan M.S."/>
            <person name="Azam M.S."/>
            <person name="Haque T."/>
            <person name="Lashkar M.Z.H."/>
            <person name="Akhand A.I."/>
            <person name="Morshed G."/>
            <person name="Roy S."/>
            <person name="Uddin K.S."/>
            <person name="Rabeya T."/>
            <person name="Hossain A.S."/>
            <person name="Chowdhury A."/>
            <person name="Snigdha A.R."/>
            <person name="Mortoza M.S."/>
            <person name="Matin S.A."/>
            <person name="Hoque S.M.E."/>
            <person name="Islam M.K."/>
            <person name="Roy D.K."/>
            <person name="Haider R."/>
            <person name="Moosa M.M."/>
            <person name="Elias S.M."/>
            <person name="Hasan A.M."/>
            <person name="Jahan S."/>
            <person name="Shafiuddin M."/>
            <person name="Mahmood N."/>
            <person name="Shommy N.S."/>
        </authorList>
    </citation>
    <scope>NUCLEOTIDE SEQUENCE [LARGE SCALE GENOMIC DNA]</scope>
    <source>
        <strain evidence="3">cv. O-4</strain>
    </source>
</reference>
<comment type="caution">
    <text evidence="2">The sequence shown here is derived from an EMBL/GenBank/DDBJ whole genome shotgun (WGS) entry which is preliminary data.</text>
</comment>
<dbReference type="OrthoDB" id="1002561at2759"/>
<evidence type="ECO:0000259" key="1">
    <source>
        <dbReference type="Pfam" id="PF00646"/>
    </source>
</evidence>
<dbReference type="InterPro" id="IPR001810">
    <property type="entry name" value="F-box_dom"/>
</dbReference>
<dbReference type="SUPFAM" id="SSF81383">
    <property type="entry name" value="F-box domain"/>
    <property type="match status" value="1"/>
</dbReference>
<feature type="domain" description="F-box" evidence="1">
    <location>
        <begin position="13"/>
        <end position="41"/>
    </location>
</feature>
<protein>
    <recommendedName>
        <fullName evidence="1">F-box domain-containing protein</fullName>
    </recommendedName>
</protein>
<organism evidence="2 3">
    <name type="scientific">Corchorus olitorius</name>
    <dbReference type="NCBI Taxonomy" id="93759"/>
    <lineage>
        <taxon>Eukaryota</taxon>
        <taxon>Viridiplantae</taxon>
        <taxon>Streptophyta</taxon>
        <taxon>Embryophyta</taxon>
        <taxon>Tracheophyta</taxon>
        <taxon>Spermatophyta</taxon>
        <taxon>Magnoliopsida</taxon>
        <taxon>eudicotyledons</taxon>
        <taxon>Gunneridae</taxon>
        <taxon>Pentapetalae</taxon>
        <taxon>rosids</taxon>
        <taxon>malvids</taxon>
        <taxon>Malvales</taxon>
        <taxon>Malvaceae</taxon>
        <taxon>Grewioideae</taxon>
        <taxon>Apeibeae</taxon>
        <taxon>Corchorus</taxon>
    </lineage>
</organism>
<gene>
    <name evidence="2" type="ORF">COLO4_23749</name>
</gene>